<accession>A0A7G7MQR8</accession>
<keyword evidence="3" id="KW-1185">Reference proteome</keyword>
<dbReference type="KEGG" id="ppel:H6H00_15455"/>
<feature type="region of interest" description="Disordered" evidence="1">
    <location>
        <begin position="60"/>
        <end position="100"/>
    </location>
</feature>
<feature type="compositionally biased region" description="Basic and acidic residues" evidence="1">
    <location>
        <begin position="72"/>
        <end position="83"/>
    </location>
</feature>
<gene>
    <name evidence="2" type="ORF">H6H00_15455</name>
</gene>
<dbReference type="RefSeq" id="WP_185721927.1">
    <property type="nucleotide sequence ID" value="NZ_BAAAWI010000001.1"/>
</dbReference>
<sequence length="230" mass="25189">MNDHPHNRPGGARPSVAEIAALTRRPRELSAPGRTVDPRERAAFLADKDALIARITDTTDADSDAADTDAGGEGHEHLARTGRTDQASEEGWWARAESTDPTVEAVTFDAAGYYSDARLAAIAQARAAGDTERAERLQNAPWSTPADDERAPEMPEWMREQARRTEAEIADGTYVAGPPDDMARFADRLAELREQTDPDAAGRRDQLARWHRDDAIDVAATDGDTPGWYR</sequence>
<dbReference type="EMBL" id="CP060131">
    <property type="protein sequence ID" value="QNG55129.1"/>
    <property type="molecule type" value="Genomic_DNA"/>
</dbReference>
<evidence type="ECO:0000313" key="2">
    <source>
        <dbReference type="EMBL" id="QNG55129.1"/>
    </source>
</evidence>
<organism evidence="2 3">
    <name type="scientific">Pseudonocardia petroleophila</name>
    <dbReference type="NCBI Taxonomy" id="37331"/>
    <lineage>
        <taxon>Bacteria</taxon>
        <taxon>Bacillati</taxon>
        <taxon>Actinomycetota</taxon>
        <taxon>Actinomycetes</taxon>
        <taxon>Pseudonocardiales</taxon>
        <taxon>Pseudonocardiaceae</taxon>
        <taxon>Pseudonocardia</taxon>
    </lineage>
</organism>
<protein>
    <submittedName>
        <fullName evidence="2">Uncharacterized protein</fullName>
    </submittedName>
</protein>
<proteinExistence type="predicted"/>
<reference evidence="2 3" key="1">
    <citation type="submission" date="2020-08" db="EMBL/GenBank/DDBJ databases">
        <authorList>
            <person name="Mo P."/>
        </authorList>
    </citation>
    <scope>NUCLEOTIDE SEQUENCE [LARGE SCALE GENOMIC DNA]</scope>
    <source>
        <strain evidence="2 3">CGMCC 4.1532</strain>
    </source>
</reference>
<evidence type="ECO:0000256" key="1">
    <source>
        <dbReference type="SAM" id="MobiDB-lite"/>
    </source>
</evidence>
<feature type="region of interest" description="Disordered" evidence="1">
    <location>
        <begin position="130"/>
        <end position="153"/>
    </location>
</feature>
<dbReference type="Proteomes" id="UP000515728">
    <property type="component" value="Chromosome"/>
</dbReference>
<name>A0A7G7MQR8_9PSEU</name>
<evidence type="ECO:0000313" key="3">
    <source>
        <dbReference type="Proteomes" id="UP000515728"/>
    </source>
</evidence>
<dbReference type="AlphaFoldDB" id="A0A7G7MQR8"/>